<name>A0ABU2RMI6_9ACTN</name>
<dbReference type="EMBL" id="JAVREX010000008">
    <property type="protein sequence ID" value="MDT0430059.1"/>
    <property type="molecule type" value="Genomic_DNA"/>
</dbReference>
<evidence type="ECO:0000313" key="1">
    <source>
        <dbReference type="EMBL" id="MDT0430059.1"/>
    </source>
</evidence>
<reference evidence="2" key="1">
    <citation type="submission" date="2023-07" db="EMBL/GenBank/DDBJ databases">
        <title>30 novel species of actinomycetes from the DSMZ collection.</title>
        <authorList>
            <person name="Nouioui I."/>
        </authorList>
    </citation>
    <scope>NUCLEOTIDE SEQUENCE [LARGE SCALE GENOMIC DNA]</scope>
    <source>
        <strain evidence="2">DSM 41770</strain>
    </source>
</reference>
<protein>
    <submittedName>
        <fullName evidence="1">Uncharacterized protein</fullName>
    </submittedName>
</protein>
<comment type="caution">
    <text evidence="1">The sequence shown here is derived from an EMBL/GenBank/DDBJ whole genome shotgun (WGS) entry which is preliminary data.</text>
</comment>
<dbReference type="RefSeq" id="WP_234460481.1">
    <property type="nucleotide sequence ID" value="NZ_JAVREX010000008.1"/>
</dbReference>
<gene>
    <name evidence="1" type="ORF">RM649_20740</name>
</gene>
<accession>A0ABU2RMI6</accession>
<evidence type="ECO:0000313" key="2">
    <source>
        <dbReference type="Proteomes" id="UP001183777"/>
    </source>
</evidence>
<keyword evidence="2" id="KW-1185">Reference proteome</keyword>
<dbReference type="Proteomes" id="UP001183777">
    <property type="component" value="Unassembled WGS sequence"/>
</dbReference>
<proteinExistence type="predicted"/>
<organism evidence="1 2">
    <name type="scientific">Streptomyces salyersiae</name>
    <dbReference type="NCBI Taxonomy" id="3075530"/>
    <lineage>
        <taxon>Bacteria</taxon>
        <taxon>Bacillati</taxon>
        <taxon>Actinomycetota</taxon>
        <taxon>Actinomycetes</taxon>
        <taxon>Kitasatosporales</taxon>
        <taxon>Streptomycetaceae</taxon>
        <taxon>Streptomyces</taxon>
    </lineage>
</organism>
<sequence length="53" mass="5682">MELVAATALLGLRRDTEARVRTGSAHDACLASFGPLHHRTVEARALLDRLDGA</sequence>